<dbReference type="InterPro" id="IPR001568">
    <property type="entry name" value="RNase_T2-like"/>
</dbReference>
<comment type="similarity">
    <text evidence="1 9">Belongs to the RNase T2 family.</text>
</comment>
<evidence type="ECO:0000256" key="4">
    <source>
        <dbReference type="ARBA" id="ARBA00022801"/>
    </source>
</evidence>
<dbReference type="GO" id="GO:0033897">
    <property type="term" value="F:ribonuclease T2 activity"/>
    <property type="evidence" value="ECO:0007669"/>
    <property type="project" value="InterPro"/>
</dbReference>
<sequence length="425" mass="47197">MESKYSILLSLLMLQCLSLLCVSQSQDFDFFYFVQQWPGSYCDTKQSCCYPNTGKPTADFGIHGLWPNYKDGSYPSNCDPNNSFNQAKILDLISNMQKNWPSLACPSSNSIQFWTHEWEKHGTCSESVLSQHGYFDTALSLKGKTNLLEALTSAGINPDGNSYSLVNIKNAIKGAIGYTPWIECNVDASGNSQLYQIYLCVDNSGSDLIECPCLSLLCVSQSQDFDFFYFVQQWPGSYCDTKQSCCYPNTGKPSADFGIHGLWPNFKNGSYPSNCDPKNSFNQAKILDLISNMKKNWPSLACPSSNSIQFWTHEWEKHGTCSESVLNQHGYFDTALSLKGKTNLLKALKTAGINPDGNSYNLQNIKNAIKGAIGYTPWIECNVDATGNSQLYQIYICVDTSGSSLIECPVFPKGKCGSEIEFPSF</sequence>
<evidence type="ECO:0000256" key="3">
    <source>
        <dbReference type="ARBA" id="ARBA00022759"/>
    </source>
</evidence>
<dbReference type="CDD" id="cd01061">
    <property type="entry name" value="RNase_T2_euk"/>
    <property type="match status" value="2"/>
</dbReference>
<dbReference type="PANTHER" id="PTHR11240">
    <property type="entry name" value="RIBONUCLEASE T2"/>
    <property type="match status" value="1"/>
</dbReference>
<gene>
    <name evidence="11" type="primary">RNLE_8</name>
    <name evidence="11" type="ORF">CFP56_009189</name>
</gene>
<evidence type="ECO:0000256" key="6">
    <source>
        <dbReference type="ARBA" id="ARBA00023239"/>
    </source>
</evidence>
<dbReference type="GO" id="GO:0016787">
    <property type="term" value="F:hydrolase activity"/>
    <property type="evidence" value="ECO:0007669"/>
    <property type="project" value="UniProtKB-KW"/>
</dbReference>
<evidence type="ECO:0000256" key="7">
    <source>
        <dbReference type="ARBA" id="ARBA00054578"/>
    </source>
</evidence>
<evidence type="ECO:0000313" key="11">
    <source>
        <dbReference type="EMBL" id="KAK7845532.1"/>
    </source>
</evidence>
<accession>A0AAW0L352</accession>
<keyword evidence="12" id="KW-1185">Reference proteome</keyword>
<comment type="function">
    <text evidence="7">May remobilize phosphate, particularly when cells senesce or when phosphate becomes limiting.</text>
</comment>
<dbReference type="AlphaFoldDB" id="A0AAW0L352"/>
<dbReference type="Pfam" id="PF00445">
    <property type="entry name" value="Ribonuclease_T2"/>
    <property type="match status" value="2"/>
</dbReference>
<evidence type="ECO:0000256" key="2">
    <source>
        <dbReference type="ARBA" id="ARBA00022722"/>
    </source>
</evidence>
<comment type="caution">
    <text evidence="11">The sequence shown here is derived from an EMBL/GenBank/DDBJ whole genome shotgun (WGS) entry which is preliminary data.</text>
</comment>
<keyword evidence="10" id="KW-0732">Signal</keyword>
<evidence type="ECO:0000256" key="9">
    <source>
        <dbReference type="RuleBase" id="RU004328"/>
    </source>
</evidence>
<dbReference type="Proteomes" id="UP000237347">
    <property type="component" value="Unassembled WGS sequence"/>
</dbReference>
<feature type="signal peptide" evidence="10">
    <location>
        <begin position="1"/>
        <end position="25"/>
    </location>
</feature>
<dbReference type="Gene3D" id="3.90.730.10">
    <property type="entry name" value="Ribonuclease T2-like"/>
    <property type="match status" value="2"/>
</dbReference>
<dbReference type="InterPro" id="IPR033130">
    <property type="entry name" value="RNase_T2_His_AS_2"/>
</dbReference>
<keyword evidence="3" id="KW-0255">Endonuclease</keyword>
<reference evidence="11 12" key="1">
    <citation type="journal article" date="2018" name="Sci. Data">
        <title>The draft genome sequence of cork oak.</title>
        <authorList>
            <person name="Ramos A.M."/>
            <person name="Usie A."/>
            <person name="Barbosa P."/>
            <person name="Barros P.M."/>
            <person name="Capote T."/>
            <person name="Chaves I."/>
            <person name="Simoes F."/>
            <person name="Abreu I."/>
            <person name="Carrasquinho I."/>
            <person name="Faro C."/>
            <person name="Guimaraes J.B."/>
            <person name="Mendonca D."/>
            <person name="Nobrega F."/>
            <person name="Rodrigues L."/>
            <person name="Saibo N.J.M."/>
            <person name="Varela M.C."/>
            <person name="Egas C."/>
            <person name="Matos J."/>
            <person name="Miguel C.M."/>
            <person name="Oliveira M.M."/>
            <person name="Ricardo C.P."/>
            <person name="Goncalves S."/>
        </authorList>
    </citation>
    <scope>NUCLEOTIDE SEQUENCE [LARGE SCALE GENOMIC DNA]</scope>
    <source>
        <strain evidence="12">cv. HL8</strain>
    </source>
</reference>
<dbReference type="InterPro" id="IPR033697">
    <property type="entry name" value="Ribonuclease_T2_eukaryotic"/>
</dbReference>
<keyword evidence="2" id="KW-0540">Nuclease</keyword>
<proteinExistence type="inferred from homology"/>
<name>A0AAW0L352_QUESU</name>
<dbReference type="SUPFAM" id="SSF55895">
    <property type="entry name" value="Ribonuclease Rh-like"/>
    <property type="match status" value="2"/>
</dbReference>
<dbReference type="PANTHER" id="PTHR11240:SF72">
    <property type="entry name" value="RIBONUCLEASE 1"/>
    <property type="match status" value="1"/>
</dbReference>
<dbReference type="GO" id="GO:0005576">
    <property type="term" value="C:extracellular region"/>
    <property type="evidence" value="ECO:0007669"/>
    <property type="project" value="TreeGrafter"/>
</dbReference>
<feature type="active site" evidence="8">
    <location>
        <position position="318"/>
    </location>
</feature>
<dbReference type="EMBL" id="PKMF04000169">
    <property type="protein sequence ID" value="KAK7845532.1"/>
    <property type="molecule type" value="Genomic_DNA"/>
</dbReference>
<dbReference type="PROSITE" id="PS00531">
    <property type="entry name" value="RNASE_T2_2"/>
    <property type="match status" value="2"/>
</dbReference>
<keyword evidence="4" id="KW-0378">Hydrolase</keyword>
<feature type="active site" evidence="8">
    <location>
        <position position="314"/>
    </location>
</feature>
<feature type="chain" id="PRO_5043553090" evidence="10">
    <location>
        <begin position="26"/>
        <end position="425"/>
    </location>
</feature>
<keyword evidence="6" id="KW-0456">Lyase</keyword>
<evidence type="ECO:0000256" key="5">
    <source>
        <dbReference type="ARBA" id="ARBA00023157"/>
    </source>
</evidence>
<dbReference type="FunFam" id="3.90.730.10:FF:000003">
    <property type="entry name" value="Ribonuclease 3"/>
    <property type="match status" value="2"/>
</dbReference>
<dbReference type="GO" id="GO:0003723">
    <property type="term" value="F:RNA binding"/>
    <property type="evidence" value="ECO:0007669"/>
    <property type="project" value="InterPro"/>
</dbReference>
<evidence type="ECO:0000313" key="12">
    <source>
        <dbReference type="Proteomes" id="UP000237347"/>
    </source>
</evidence>
<organism evidence="11 12">
    <name type="scientific">Quercus suber</name>
    <name type="common">Cork oak</name>
    <dbReference type="NCBI Taxonomy" id="58331"/>
    <lineage>
        <taxon>Eukaryota</taxon>
        <taxon>Viridiplantae</taxon>
        <taxon>Streptophyta</taxon>
        <taxon>Embryophyta</taxon>
        <taxon>Tracheophyta</taxon>
        <taxon>Spermatophyta</taxon>
        <taxon>Magnoliopsida</taxon>
        <taxon>eudicotyledons</taxon>
        <taxon>Gunneridae</taxon>
        <taxon>Pentapetalae</taxon>
        <taxon>rosids</taxon>
        <taxon>fabids</taxon>
        <taxon>Fagales</taxon>
        <taxon>Fagaceae</taxon>
        <taxon>Quercus</taxon>
    </lineage>
</organism>
<dbReference type="GO" id="GO:0006401">
    <property type="term" value="P:RNA catabolic process"/>
    <property type="evidence" value="ECO:0007669"/>
    <property type="project" value="TreeGrafter"/>
</dbReference>
<evidence type="ECO:0000256" key="1">
    <source>
        <dbReference type="ARBA" id="ARBA00007469"/>
    </source>
</evidence>
<keyword evidence="5" id="KW-1015">Disulfide bond</keyword>
<dbReference type="InterPro" id="IPR036430">
    <property type="entry name" value="RNase_T2-like_sf"/>
</dbReference>
<evidence type="ECO:0000256" key="8">
    <source>
        <dbReference type="PIRSR" id="PIRSR633697-1"/>
    </source>
</evidence>
<feature type="active site" evidence="8">
    <location>
        <position position="260"/>
    </location>
</feature>
<dbReference type="InterPro" id="IPR018188">
    <property type="entry name" value="RNase_T2_His_AS_1"/>
</dbReference>
<dbReference type="PROSITE" id="PS00530">
    <property type="entry name" value="RNASE_T2_1"/>
    <property type="match status" value="2"/>
</dbReference>
<protein>
    <submittedName>
        <fullName evidence="11">Extracellular ribonuclease le</fullName>
    </submittedName>
</protein>
<evidence type="ECO:0000256" key="10">
    <source>
        <dbReference type="SAM" id="SignalP"/>
    </source>
</evidence>